<gene>
    <name evidence="12" type="primary">Acey_s0018.g3534</name>
    <name evidence="12" type="synonym">Acey-ZK856.5</name>
    <name evidence="12" type="ORF">Y032_0018g3534</name>
</gene>
<dbReference type="PANTHER" id="PTHR10340">
    <property type="entry name" value="SPHINGOMYELIN PHOSPHODIESTERASE"/>
    <property type="match status" value="1"/>
</dbReference>
<dbReference type="STRING" id="53326.A0A016V2U7"/>
<evidence type="ECO:0000256" key="2">
    <source>
        <dbReference type="ARBA" id="ARBA00004613"/>
    </source>
</evidence>
<keyword evidence="4" id="KW-0964">Secreted</keyword>
<evidence type="ECO:0000256" key="9">
    <source>
        <dbReference type="ARBA" id="ARBA00023180"/>
    </source>
</evidence>
<evidence type="ECO:0000259" key="10">
    <source>
        <dbReference type="Pfam" id="PF00149"/>
    </source>
</evidence>
<evidence type="ECO:0000256" key="8">
    <source>
        <dbReference type="ARBA" id="ARBA00022833"/>
    </source>
</evidence>
<keyword evidence="5" id="KW-0479">Metal-binding</keyword>
<comment type="cofactor">
    <cofactor evidence="1">
        <name>Zn(2+)</name>
        <dbReference type="ChEBI" id="CHEBI:29105"/>
    </cofactor>
</comment>
<comment type="caution">
    <text evidence="12">The sequence shown here is derived from an EMBL/GenBank/DDBJ whole genome shotgun (WGS) entry which is preliminary data.</text>
</comment>
<proteinExistence type="inferred from homology"/>
<keyword evidence="13" id="KW-1185">Reference proteome</keyword>
<keyword evidence="6" id="KW-0732">Signal</keyword>
<evidence type="ECO:0000256" key="6">
    <source>
        <dbReference type="ARBA" id="ARBA00022729"/>
    </source>
</evidence>
<dbReference type="InterPro" id="IPR029052">
    <property type="entry name" value="Metallo-depent_PP-like"/>
</dbReference>
<comment type="subcellular location">
    <subcellularLocation>
        <location evidence="2">Secreted</location>
    </subcellularLocation>
</comment>
<dbReference type="InterPro" id="IPR045473">
    <property type="entry name" value="ASM_C"/>
</dbReference>
<comment type="similarity">
    <text evidence="3">Belongs to the acid sphingomyelinase family.</text>
</comment>
<dbReference type="InterPro" id="IPR004843">
    <property type="entry name" value="Calcineurin-like_PHP"/>
</dbReference>
<evidence type="ECO:0000256" key="3">
    <source>
        <dbReference type="ARBA" id="ARBA00008234"/>
    </source>
</evidence>
<name>A0A016V2U7_9BILA</name>
<dbReference type="GO" id="GO:0046872">
    <property type="term" value="F:metal ion binding"/>
    <property type="evidence" value="ECO:0007669"/>
    <property type="project" value="UniProtKB-KW"/>
</dbReference>
<dbReference type="GO" id="GO:0008081">
    <property type="term" value="F:phosphoric diester hydrolase activity"/>
    <property type="evidence" value="ECO:0007669"/>
    <property type="project" value="TreeGrafter"/>
</dbReference>
<evidence type="ECO:0000313" key="13">
    <source>
        <dbReference type="Proteomes" id="UP000024635"/>
    </source>
</evidence>
<dbReference type="InterPro" id="IPR041805">
    <property type="entry name" value="ASMase/PPN1_MPP"/>
</dbReference>
<dbReference type="CDD" id="cd00842">
    <property type="entry name" value="MPP_ASMase"/>
    <property type="match status" value="1"/>
</dbReference>
<dbReference type="Proteomes" id="UP000024635">
    <property type="component" value="Unassembled WGS sequence"/>
</dbReference>
<dbReference type="GO" id="GO:0005615">
    <property type="term" value="C:extracellular space"/>
    <property type="evidence" value="ECO:0007669"/>
    <property type="project" value="TreeGrafter"/>
</dbReference>
<evidence type="ECO:0000256" key="7">
    <source>
        <dbReference type="ARBA" id="ARBA00022801"/>
    </source>
</evidence>
<dbReference type="Gene3D" id="3.60.21.10">
    <property type="match status" value="1"/>
</dbReference>
<dbReference type="PANTHER" id="PTHR10340:SF57">
    <property type="entry name" value="METALLOPHOS DOMAIN-CONTAINING PROTEIN"/>
    <property type="match status" value="1"/>
</dbReference>
<accession>A0A016V2U7</accession>
<keyword evidence="7" id="KW-0378">Hydrolase</keyword>
<evidence type="ECO:0000256" key="4">
    <source>
        <dbReference type="ARBA" id="ARBA00022525"/>
    </source>
</evidence>
<feature type="domain" description="Sphingomyelin phosphodiesterase C-terminal" evidence="11">
    <location>
        <begin position="341"/>
        <end position="479"/>
    </location>
</feature>
<sequence length="503" mass="56999">MDAKNFLLHCMSLTSVTVSIFERARLLCNILIRSWNVDESMKKKPEKDGSMLLLFALLLGVDAIKILQLADFHLDVDYSVTGDAKQMCHNVSSGAPGKLGKYGDYMCDAPEPLVVFALREAKRLVPDPDLVIWTGDNIPHIDNYDWNYVNNVMNITTTALFNQFPNTTILPTFGNHDYSPANAFDRNSVLYKACWELWKKQIDPSEKDRFLLGGYYKHRLGNTTVLMLNTNLYYRPNKAYDNFTNKEDPADQFAFMQSELETASKCRKQPSPGCSQTVHIVAHIAPGAFERTPNFTWFRDPYNEKFLKLTVDYADVIGMMIFGHHHTDTFHLVKDANGTAVQFVLMSPAVTPWFSSLNGAGANNPAFRLYDANYDGTFNDITTYYVNLTELNASPSNTSFLSEYSFKGAYNIKGLINLSAMVDLVERIKKDRAVLSTYISYNSVLWDPKMPVDIYLGGQLCSMEFADYPRYYSCLAQYNSSALHGFYMVMVVLLAVWLSDLLS</sequence>
<dbReference type="Pfam" id="PF00149">
    <property type="entry name" value="Metallophos"/>
    <property type="match status" value="1"/>
</dbReference>
<dbReference type="EMBL" id="JARK01001354">
    <property type="protein sequence ID" value="EYC21795.1"/>
    <property type="molecule type" value="Genomic_DNA"/>
</dbReference>
<evidence type="ECO:0000256" key="1">
    <source>
        <dbReference type="ARBA" id="ARBA00001947"/>
    </source>
</evidence>
<protein>
    <submittedName>
        <fullName evidence="12">Uncharacterized protein</fullName>
    </submittedName>
</protein>
<evidence type="ECO:0000256" key="5">
    <source>
        <dbReference type="ARBA" id="ARBA00022723"/>
    </source>
</evidence>
<evidence type="ECO:0000313" key="12">
    <source>
        <dbReference type="EMBL" id="EYC21795.1"/>
    </source>
</evidence>
<reference evidence="13" key="1">
    <citation type="journal article" date="2015" name="Nat. Genet.">
        <title>The genome and transcriptome of the zoonotic hookworm Ancylostoma ceylanicum identify infection-specific gene families.</title>
        <authorList>
            <person name="Schwarz E.M."/>
            <person name="Hu Y."/>
            <person name="Antoshechkin I."/>
            <person name="Miller M.M."/>
            <person name="Sternberg P.W."/>
            <person name="Aroian R.V."/>
        </authorList>
    </citation>
    <scope>NUCLEOTIDE SEQUENCE</scope>
    <source>
        <strain evidence="13">HY135</strain>
    </source>
</reference>
<evidence type="ECO:0000259" key="11">
    <source>
        <dbReference type="Pfam" id="PF19272"/>
    </source>
</evidence>
<dbReference type="SUPFAM" id="SSF56300">
    <property type="entry name" value="Metallo-dependent phosphatases"/>
    <property type="match status" value="1"/>
</dbReference>
<organism evidence="12 13">
    <name type="scientific">Ancylostoma ceylanicum</name>
    <dbReference type="NCBI Taxonomy" id="53326"/>
    <lineage>
        <taxon>Eukaryota</taxon>
        <taxon>Metazoa</taxon>
        <taxon>Ecdysozoa</taxon>
        <taxon>Nematoda</taxon>
        <taxon>Chromadorea</taxon>
        <taxon>Rhabditida</taxon>
        <taxon>Rhabditina</taxon>
        <taxon>Rhabditomorpha</taxon>
        <taxon>Strongyloidea</taxon>
        <taxon>Ancylostomatidae</taxon>
        <taxon>Ancylostomatinae</taxon>
        <taxon>Ancylostoma</taxon>
    </lineage>
</organism>
<keyword evidence="9" id="KW-0325">Glycoprotein</keyword>
<feature type="domain" description="Calcineurin-like phosphoesterase" evidence="10">
    <location>
        <begin position="64"/>
        <end position="327"/>
    </location>
</feature>
<dbReference type="AlphaFoldDB" id="A0A016V2U7"/>
<keyword evidence="8" id="KW-0862">Zinc</keyword>
<dbReference type="Pfam" id="PF19272">
    <property type="entry name" value="ASMase_C"/>
    <property type="match status" value="1"/>
</dbReference>
<dbReference type="OrthoDB" id="348678at2759"/>